<keyword evidence="1" id="KW-1133">Transmembrane helix</keyword>
<keyword evidence="1" id="KW-0812">Transmembrane</keyword>
<organism evidence="2 3">
    <name type="scientific">Caenimonas terrae</name>
    <dbReference type="NCBI Taxonomy" id="696074"/>
    <lineage>
        <taxon>Bacteria</taxon>
        <taxon>Pseudomonadati</taxon>
        <taxon>Pseudomonadota</taxon>
        <taxon>Betaproteobacteria</taxon>
        <taxon>Burkholderiales</taxon>
        <taxon>Comamonadaceae</taxon>
        <taxon>Caenimonas</taxon>
    </lineage>
</organism>
<feature type="transmembrane region" description="Helical" evidence="1">
    <location>
        <begin position="21"/>
        <end position="45"/>
    </location>
</feature>
<reference evidence="3" key="1">
    <citation type="journal article" date="2019" name="Int. J. Syst. Evol. Microbiol.">
        <title>The Global Catalogue of Microorganisms (GCM) 10K type strain sequencing project: providing services to taxonomists for standard genome sequencing and annotation.</title>
        <authorList>
            <consortium name="The Broad Institute Genomics Platform"/>
            <consortium name="The Broad Institute Genome Sequencing Center for Infectious Disease"/>
            <person name="Wu L."/>
            <person name="Ma J."/>
        </authorList>
    </citation>
    <scope>NUCLEOTIDE SEQUENCE [LARGE SCALE GENOMIC DNA]</scope>
    <source>
        <strain evidence="3">CCUG 57401</strain>
    </source>
</reference>
<evidence type="ECO:0000256" key="1">
    <source>
        <dbReference type="SAM" id="Phobius"/>
    </source>
</evidence>
<name>A0ABW0ND57_9BURK</name>
<feature type="transmembrane region" description="Helical" evidence="1">
    <location>
        <begin position="90"/>
        <end position="110"/>
    </location>
</feature>
<comment type="caution">
    <text evidence="2">The sequence shown here is derived from an EMBL/GenBank/DDBJ whole genome shotgun (WGS) entry which is preliminary data.</text>
</comment>
<keyword evidence="1" id="KW-0472">Membrane</keyword>
<evidence type="ECO:0008006" key="4">
    <source>
        <dbReference type="Google" id="ProtNLM"/>
    </source>
</evidence>
<keyword evidence="3" id="KW-1185">Reference proteome</keyword>
<dbReference type="EMBL" id="JBHSMF010000009">
    <property type="protein sequence ID" value="MFC5498590.1"/>
    <property type="molecule type" value="Genomic_DNA"/>
</dbReference>
<evidence type="ECO:0000313" key="2">
    <source>
        <dbReference type="EMBL" id="MFC5498590.1"/>
    </source>
</evidence>
<accession>A0ABW0ND57</accession>
<dbReference type="Proteomes" id="UP001596037">
    <property type="component" value="Unassembled WGS sequence"/>
</dbReference>
<gene>
    <name evidence="2" type="ORF">ACFPOE_13670</name>
</gene>
<evidence type="ECO:0000313" key="3">
    <source>
        <dbReference type="Proteomes" id="UP001596037"/>
    </source>
</evidence>
<feature type="transmembrane region" description="Helical" evidence="1">
    <location>
        <begin position="65"/>
        <end position="83"/>
    </location>
</feature>
<dbReference type="RefSeq" id="WP_376850680.1">
    <property type="nucleotide sequence ID" value="NZ_JBHSMF010000009.1"/>
</dbReference>
<proteinExistence type="predicted"/>
<sequence>MTTPTIASDASRQPLRLPAPLYVRLLAILITGVFSGLAALALVTGHVGERWTRLGYAGPLEEGRAQSFGLAMLFFGLLPLMLCARTPRSAMWVASISVVLGLICVFAGALL</sequence>
<protein>
    <recommendedName>
        <fullName evidence="4">DUF1634 domain-containing protein</fullName>
    </recommendedName>
</protein>